<dbReference type="GO" id="GO:0016773">
    <property type="term" value="F:phosphotransferase activity, alcohol group as acceptor"/>
    <property type="evidence" value="ECO:0007669"/>
    <property type="project" value="InterPro"/>
</dbReference>
<dbReference type="InterPro" id="IPR006748">
    <property type="entry name" value="NH2Glyco/OHUrea_AB-resist_kin"/>
</dbReference>
<keyword evidence="2" id="KW-1185">Reference proteome</keyword>
<dbReference type="AlphaFoldDB" id="A0A447I8W7"/>
<keyword evidence="1" id="KW-0418">Kinase</keyword>
<accession>A0A447I8W7</accession>
<name>A0A447I8W7_9HYPH</name>
<dbReference type="InterPro" id="IPR011009">
    <property type="entry name" value="Kinase-like_dom_sf"/>
</dbReference>
<dbReference type="GO" id="GO:0016301">
    <property type="term" value="F:kinase activity"/>
    <property type="evidence" value="ECO:0007669"/>
    <property type="project" value="UniProtKB-KW"/>
</dbReference>
<dbReference type="Gene3D" id="1.10.510.10">
    <property type="entry name" value="Transferase(Phosphotransferase) domain 1"/>
    <property type="match status" value="1"/>
</dbReference>
<dbReference type="RefSeq" id="WP_126149560.1">
    <property type="nucleotide sequence ID" value="NZ_JBHTMH010000001.1"/>
</dbReference>
<dbReference type="Proteomes" id="UP000268844">
    <property type="component" value="Unassembled WGS sequence"/>
</dbReference>
<keyword evidence="1" id="KW-0808">Transferase</keyword>
<dbReference type="OrthoDB" id="3638028at2"/>
<proteinExistence type="predicted"/>
<evidence type="ECO:0000313" key="1">
    <source>
        <dbReference type="EMBL" id="VDS03972.1"/>
    </source>
</evidence>
<organism evidence="1 2">
    <name type="scientific">Devosia equisanguinis</name>
    <dbReference type="NCBI Taxonomy" id="2490941"/>
    <lineage>
        <taxon>Bacteria</taxon>
        <taxon>Pseudomonadati</taxon>
        <taxon>Pseudomonadota</taxon>
        <taxon>Alphaproteobacteria</taxon>
        <taxon>Hyphomicrobiales</taxon>
        <taxon>Devosiaceae</taxon>
        <taxon>Devosia</taxon>
    </lineage>
</organism>
<protein>
    <submittedName>
        <fullName evidence="1">Aminoglycoside/hydroxyurea antibiotic resistance kinase</fullName>
    </submittedName>
</protein>
<dbReference type="GO" id="GO:0019748">
    <property type="term" value="P:secondary metabolic process"/>
    <property type="evidence" value="ECO:0007669"/>
    <property type="project" value="InterPro"/>
</dbReference>
<dbReference type="EMBL" id="UZWD01000017">
    <property type="protein sequence ID" value="VDS03972.1"/>
    <property type="molecule type" value="Genomic_DNA"/>
</dbReference>
<sequence length="283" mass="31071">MMNQSPAETALSRAMIRWSLTKSTPVAETPRSWIFRVEQGSRSSGALKILKPSVSAEEGRGARLLQWYEGDGAATVFDIHGDTIFMEWIDGGTLGDPSRNGRDDEATNAFATVVANLHRPRPDRPDGLMPLRQRFEALFDTDVRAWPHTARDLYARAAGIALKLFDKPTAELPLHGDLHHDNILSSDRGWLAIDPKGLFGDPHYELANAFRNPQGSPTLYADPRRIKAMADTFSARLGLNRKRLLGFAAAHSGLSACWDLADGNSIIGDLAVLPNLLSAYDQA</sequence>
<dbReference type="SUPFAM" id="SSF56112">
    <property type="entry name" value="Protein kinase-like (PK-like)"/>
    <property type="match status" value="1"/>
</dbReference>
<gene>
    <name evidence="1" type="ORF">DEVEQU_01101</name>
</gene>
<evidence type="ECO:0000313" key="2">
    <source>
        <dbReference type="Proteomes" id="UP000268844"/>
    </source>
</evidence>
<reference evidence="1 2" key="1">
    <citation type="submission" date="2018-12" db="EMBL/GenBank/DDBJ databases">
        <authorList>
            <person name="Criscuolo A."/>
        </authorList>
    </citation>
    <scope>NUCLEOTIDE SEQUENCE [LARGE SCALE GENOMIC DNA]</scope>
    <source>
        <strain evidence="1">ACIP1116281</strain>
    </source>
</reference>
<dbReference type="Pfam" id="PF04655">
    <property type="entry name" value="APH_6_hur"/>
    <property type="match status" value="1"/>
</dbReference>